<keyword evidence="3" id="KW-1185">Reference proteome</keyword>
<gene>
    <name evidence="2" type="ORF">FYJ45_19630</name>
</gene>
<protein>
    <submittedName>
        <fullName evidence="2">Uncharacterized protein</fullName>
    </submittedName>
</protein>
<dbReference type="AlphaFoldDB" id="A0A6N7WLU8"/>
<dbReference type="GeneID" id="86055245"/>
<name>A0A6N7WLU8_9FIRM</name>
<dbReference type="Proteomes" id="UP000436047">
    <property type="component" value="Unassembled WGS sequence"/>
</dbReference>
<dbReference type="RefSeq" id="WP_154466849.1">
    <property type="nucleotide sequence ID" value="NZ_VUMI01000038.1"/>
</dbReference>
<keyword evidence="1" id="KW-0472">Membrane</keyword>
<evidence type="ECO:0000313" key="2">
    <source>
        <dbReference type="EMBL" id="MSS90408.1"/>
    </source>
</evidence>
<comment type="caution">
    <text evidence="2">The sequence shown here is derived from an EMBL/GenBank/DDBJ whole genome shotgun (WGS) entry which is preliminary data.</text>
</comment>
<sequence>MMQNIGNILIGIAVVIAVIFALNLLNKAAEYLEAKALEAGREDLAALIGMANSAITQAVAYVNQTYVDSLKAAGKFDKEAQVAAFNKAVTAAEQMLTTDVKDAIIEIYGDLSKYLETKIEETCRNLKTEPKKPETEKDADTAVKAASVAATVATTAIQQLAAEAQPPDQE</sequence>
<accession>A0A6N7WLU8</accession>
<feature type="transmembrane region" description="Helical" evidence="1">
    <location>
        <begin position="6"/>
        <end position="25"/>
    </location>
</feature>
<organism evidence="2 3">
    <name type="scientific">Eisenbergiella porci</name>
    <dbReference type="NCBI Taxonomy" id="2652274"/>
    <lineage>
        <taxon>Bacteria</taxon>
        <taxon>Bacillati</taxon>
        <taxon>Bacillota</taxon>
        <taxon>Clostridia</taxon>
        <taxon>Lachnospirales</taxon>
        <taxon>Lachnospiraceae</taxon>
        <taxon>Eisenbergiella</taxon>
    </lineage>
</organism>
<keyword evidence="1" id="KW-0812">Transmembrane</keyword>
<evidence type="ECO:0000256" key="1">
    <source>
        <dbReference type="SAM" id="Phobius"/>
    </source>
</evidence>
<keyword evidence="1" id="KW-1133">Transmembrane helix</keyword>
<proteinExistence type="predicted"/>
<reference evidence="2 3" key="1">
    <citation type="submission" date="2019-08" db="EMBL/GenBank/DDBJ databases">
        <title>In-depth cultivation of the pig gut microbiome towards novel bacterial diversity and tailored functional studies.</title>
        <authorList>
            <person name="Wylensek D."/>
            <person name="Hitch T.C.A."/>
            <person name="Clavel T."/>
        </authorList>
    </citation>
    <scope>NUCLEOTIDE SEQUENCE [LARGE SCALE GENOMIC DNA]</scope>
    <source>
        <strain evidence="2 3">WCA-389-WT-23B</strain>
    </source>
</reference>
<evidence type="ECO:0000313" key="3">
    <source>
        <dbReference type="Proteomes" id="UP000436047"/>
    </source>
</evidence>
<dbReference type="EMBL" id="VUMI01000038">
    <property type="protein sequence ID" value="MSS90408.1"/>
    <property type="molecule type" value="Genomic_DNA"/>
</dbReference>